<keyword evidence="1" id="KW-0808">Transferase</keyword>
<dbReference type="Gene3D" id="3.40.50.11110">
    <property type="entry name" value="Sialyltransferase, C-terminal GT-B Rossman nucleotide-binding domain"/>
    <property type="match status" value="1"/>
</dbReference>
<dbReference type="InterPro" id="IPR012477">
    <property type="entry name" value="Glyco_transf_52"/>
</dbReference>
<dbReference type="RefSeq" id="WP_120468928.1">
    <property type="nucleotide sequence ID" value="NZ_CATJBT010000109.1"/>
</dbReference>
<dbReference type="Proteomes" id="UP000280696">
    <property type="component" value="Unassembled WGS sequence"/>
</dbReference>
<reference evidence="1 2" key="1">
    <citation type="submission" date="2018-09" db="EMBL/GenBank/DDBJ databases">
        <title>Murine metabolic-syndrome-specific gut microbial biobank.</title>
        <authorList>
            <person name="Liu C."/>
        </authorList>
    </citation>
    <scope>NUCLEOTIDE SEQUENCE [LARGE SCALE GENOMIC DNA]</scope>
    <source>
        <strain evidence="1 2">0.1xD8-82</strain>
    </source>
</reference>
<comment type="caution">
    <text evidence="1">The sequence shown here is derived from an EMBL/GenBank/DDBJ whole genome shotgun (WGS) entry which is preliminary data.</text>
</comment>
<proteinExistence type="predicted"/>
<sequence length="364" mass="42544">MKKRIYICHTYYHVYIACLKELNLPKDGKSAIQGQASLLLSSLSNDFGDLRQRAEKSGLFEEVIPYEEKGEDFFPELSKYHRDRGNILLNMFARIKYTRQMGKLQAPFVPVDLRGYQDIYVFCDSDPIGYYLNVHKIYYHALEDGLDCIRYYDTARYDNRGHFGLKAWMAARNIIFIQNGYAKYCLDMEVNDISVLKYSCPKYREVSRKSLTEGMGEKEKEILVSIFVSDREKLERILSSGEGHEHKVLVLTEPLCDLKTRERIFKDIIAEYGCVQGQKAQILMKPHPRDVLDYEKLFSECIVLDGKFPMEILNYIKDLVFDRVVTVFTVPDAILFAKEKLFLGEDFMDRYEAPEIHRQNEQIS</sequence>
<keyword evidence="2" id="KW-1185">Reference proteome</keyword>
<dbReference type="AlphaFoldDB" id="A0A3A9AZB4"/>
<name>A0A3A9AZB4_9FIRM</name>
<dbReference type="Pfam" id="PF07922">
    <property type="entry name" value="Glyco_transf_52"/>
    <property type="match status" value="1"/>
</dbReference>
<accession>A0A3A9AZB4</accession>
<keyword evidence="1" id="KW-0328">Glycosyltransferase</keyword>
<gene>
    <name evidence="1" type="ORF">D7V94_08975</name>
</gene>
<dbReference type="GO" id="GO:0016757">
    <property type="term" value="F:glycosyltransferase activity"/>
    <property type="evidence" value="ECO:0007669"/>
    <property type="project" value="UniProtKB-KW"/>
</dbReference>
<protein>
    <submittedName>
        <fullName evidence="1">Lipooligosaccharide sialyltransferase</fullName>
    </submittedName>
</protein>
<evidence type="ECO:0000313" key="1">
    <source>
        <dbReference type="EMBL" id="RKI91725.1"/>
    </source>
</evidence>
<dbReference type="EMBL" id="RAYQ01000008">
    <property type="protein sequence ID" value="RKI91725.1"/>
    <property type="molecule type" value="Genomic_DNA"/>
</dbReference>
<dbReference type="OrthoDB" id="1100792at2"/>
<organism evidence="1 2">
    <name type="scientific">Parablautia intestinalis</name>
    <dbReference type="NCBI Taxonomy" id="2320100"/>
    <lineage>
        <taxon>Bacteria</taxon>
        <taxon>Bacillati</taxon>
        <taxon>Bacillota</taxon>
        <taxon>Clostridia</taxon>
        <taxon>Lachnospirales</taxon>
        <taxon>Lachnospiraceae</taxon>
        <taxon>Parablautia</taxon>
    </lineage>
</organism>
<evidence type="ECO:0000313" key="2">
    <source>
        <dbReference type="Proteomes" id="UP000280696"/>
    </source>
</evidence>